<dbReference type="RefSeq" id="WP_133686171.1">
    <property type="nucleotide sequence ID" value="NZ_SOAY01000010.1"/>
</dbReference>
<evidence type="ECO:0008006" key="3">
    <source>
        <dbReference type="Google" id="ProtNLM"/>
    </source>
</evidence>
<accession>A0A4R7K6Q6</accession>
<dbReference type="AlphaFoldDB" id="A0A4R7K6Q6"/>
<evidence type="ECO:0000313" key="2">
    <source>
        <dbReference type="Proteomes" id="UP000294749"/>
    </source>
</evidence>
<dbReference type="OrthoDB" id="9785375at2"/>
<dbReference type="Proteomes" id="UP000294749">
    <property type="component" value="Unassembled WGS sequence"/>
</dbReference>
<comment type="caution">
    <text evidence="1">The sequence shown here is derived from an EMBL/GenBank/DDBJ whole genome shotgun (WGS) entry which is preliminary data.</text>
</comment>
<evidence type="ECO:0000313" key="1">
    <source>
        <dbReference type="EMBL" id="TDT46720.1"/>
    </source>
</evidence>
<reference evidence="1 2" key="1">
    <citation type="submission" date="2019-03" db="EMBL/GenBank/DDBJ databases">
        <title>Genomic Encyclopedia of Archaeal and Bacterial Type Strains, Phase II (KMG-II): from individual species to whole genera.</title>
        <authorList>
            <person name="Goeker M."/>
        </authorList>
    </citation>
    <scope>NUCLEOTIDE SEQUENCE [LARGE SCALE GENOMIC DNA]</scope>
    <source>
        <strain evidence="1 2">DSM 25233</strain>
    </source>
</reference>
<dbReference type="EMBL" id="SOAY01000010">
    <property type="protein sequence ID" value="TDT46720.1"/>
    <property type="molecule type" value="Genomic_DNA"/>
</dbReference>
<proteinExistence type="predicted"/>
<gene>
    <name evidence="1" type="ORF">CLV90_0778</name>
</gene>
<dbReference type="SUPFAM" id="SSF53448">
    <property type="entry name" value="Nucleotide-diphospho-sugar transferases"/>
    <property type="match status" value="1"/>
</dbReference>
<dbReference type="InterPro" id="IPR029044">
    <property type="entry name" value="Nucleotide-diphossugar_trans"/>
</dbReference>
<name>A0A4R7K6Q6_9FLAO</name>
<sequence length="313" mass="37090">MRTTTTTPQAPVLFIIFNRPEQTKKVFEMIRKAQPKKLYVAADGPRNNGKDDERCKETRAIIDLVDWDCEVKTLFRDENIGCGLGPKTAIDWFFENEEEGIILEDDCLPSESFFKFCSELLEKYRDNSQIMHIGGSNFQNGYVSDSEYSYYFSYFSHEWGWASWRRAWKHYDYEVSTYPELKKKGYFDTYFSNFIEKKYRLSKIEKTINAKEVTWWDYQWDYTKLINSGLSIIPHQNMIKNLGFGEDATHTLSANDERQKNEAHEISFPLHHPNFIIRDTKADRKYFNRFFKSTILRRKILGFLRIPGYSAEG</sequence>
<protein>
    <recommendedName>
        <fullName evidence="3">Nucleotide-diphospho-sugar transferase</fullName>
    </recommendedName>
</protein>
<dbReference type="Gene3D" id="3.90.550.10">
    <property type="entry name" value="Spore Coat Polysaccharide Biosynthesis Protein SpsA, Chain A"/>
    <property type="match status" value="1"/>
</dbReference>
<organism evidence="1 2">
    <name type="scientific">Maribacter spongiicola</name>
    <dbReference type="NCBI Taxonomy" id="1206753"/>
    <lineage>
        <taxon>Bacteria</taxon>
        <taxon>Pseudomonadati</taxon>
        <taxon>Bacteroidota</taxon>
        <taxon>Flavobacteriia</taxon>
        <taxon>Flavobacteriales</taxon>
        <taxon>Flavobacteriaceae</taxon>
        <taxon>Maribacter</taxon>
    </lineage>
</organism>
<keyword evidence="2" id="KW-1185">Reference proteome</keyword>